<keyword evidence="2 3" id="KW-0143">Chaperone</keyword>
<evidence type="ECO:0000256" key="3">
    <source>
        <dbReference type="HAMAP-Rule" id="MF_01385"/>
    </source>
</evidence>
<dbReference type="Gene3D" id="1.10.4190.10">
    <property type="entry name" value="Urease accessory protein UreF"/>
    <property type="match status" value="1"/>
</dbReference>
<evidence type="ECO:0000313" key="5">
    <source>
        <dbReference type="Proteomes" id="UP000672602"/>
    </source>
</evidence>
<keyword evidence="5" id="KW-1185">Reference proteome</keyword>
<dbReference type="Proteomes" id="UP000672602">
    <property type="component" value="Unassembled WGS sequence"/>
</dbReference>
<accession>A0A8J7V234</accession>
<dbReference type="GO" id="GO:0016151">
    <property type="term" value="F:nickel cation binding"/>
    <property type="evidence" value="ECO:0007669"/>
    <property type="project" value="UniProtKB-UniRule"/>
</dbReference>
<dbReference type="GO" id="GO:0005737">
    <property type="term" value="C:cytoplasm"/>
    <property type="evidence" value="ECO:0007669"/>
    <property type="project" value="UniProtKB-SubCell"/>
</dbReference>
<name>A0A8J7V234_9PROT</name>
<protein>
    <recommendedName>
        <fullName evidence="3">Urease accessory protein UreF</fullName>
    </recommendedName>
</protein>
<dbReference type="Pfam" id="PF01730">
    <property type="entry name" value="UreF"/>
    <property type="match status" value="1"/>
</dbReference>
<dbReference type="PANTHER" id="PTHR33620:SF1">
    <property type="entry name" value="UREASE ACCESSORY PROTEIN F"/>
    <property type="match status" value="1"/>
</dbReference>
<dbReference type="AlphaFoldDB" id="A0A8J7V234"/>
<gene>
    <name evidence="3" type="primary">ureF</name>
    <name evidence="4" type="ORF">KAJ83_15475</name>
</gene>
<reference evidence="4" key="1">
    <citation type="submission" date="2021-04" db="EMBL/GenBank/DDBJ databases">
        <authorList>
            <person name="Zhang D.-C."/>
        </authorList>
    </citation>
    <scope>NUCLEOTIDE SEQUENCE</scope>
    <source>
        <strain evidence="4">CGMCC 1.15697</strain>
    </source>
</reference>
<sequence length="228" mass="23418">MSTRSTVETLTLLQTSDSAFPSGAFAFSHGLETLAAEGHVAGAPAVEAVLLEQVLPRWLGFDRWFLARAHEVSGVATPDALHQVDALCEAHNSVASLAEASRRIGRSTLVTHARLGTPGAATFRDRIQAGTGFGHAPVVQGALARALGLAAGDAATGALFACMSASVSAAVRLGVLGALDAQRLLLAMRGPMAEGLAAPMPDSPAAFSPLIDIAAMRHAMSETRLFAA</sequence>
<organism evidence="4 5">
    <name type="scientific">Marivibrio halodurans</name>
    <dbReference type="NCBI Taxonomy" id="2039722"/>
    <lineage>
        <taxon>Bacteria</taxon>
        <taxon>Pseudomonadati</taxon>
        <taxon>Pseudomonadota</taxon>
        <taxon>Alphaproteobacteria</taxon>
        <taxon>Rhodospirillales</taxon>
        <taxon>Rhodospirillaceae</taxon>
        <taxon>Marivibrio</taxon>
    </lineage>
</organism>
<dbReference type="InterPro" id="IPR038277">
    <property type="entry name" value="UreF_sf"/>
</dbReference>
<comment type="caution">
    <text evidence="4">The sequence shown here is derived from an EMBL/GenBank/DDBJ whole genome shotgun (WGS) entry which is preliminary data.</text>
</comment>
<dbReference type="PANTHER" id="PTHR33620">
    <property type="entry name" value="UREASE ACCESSORY PROTEIN F"/>
    <property type="match status" value="1"/>
</dbReference>
<keyword evidence="1 3" id="KW-0996">Nickel insertion</keyword>
<evidence type="ECO:0000256" key="1">
    <source>
        <dbReference type="ARBA" id="ARBA00022988"/>
    </source>
</evidence>
<dbReference type="PIRSF" id="PIRSF009467">
    <property type="entry name" value="Ureas_acces_UreF"/>
    <property type="match status" value="1"/>
</dbReference>
<comment type="function">
    <text evidence="3">Required for maturation of urease via the functional incorporation of the urease nickel metallocenter.</text>
</comment>
<evidence type="ECO:0000313" key="4">
    <source>
        <dbReference type="EMBL" id="MBP5858421.1"/>
    </source>
</evidence>
<dbReference type="InterPro" id="IPR002639">
    <property type="entry name" value="UreF"/>
</dbReference>
<dbReference type="RefSeq" id="WP_210683009.1">
    <property type="nucleotide sequence ID" value="NZ_JAGMWN010000008.1"/>
</dbReference>
<proteinExistence type="inferred from homology"/>
<keyword evidence="3" id="KW-0963">Cytoplasm</keyword>
<comment type="similarity">
    <text evidence="3">Belongs to the UreF family.</text>
</comment>
<comment type="subcellular location">
    <subcellularLocation>
        <location evidence="3">Cytoplasm</location>
    </subcellularLocation>
</comment>
<comment type="subunit">
    <text evidence="3">UreD, UreF and UreG form a complex that acts as a GTP-hydrolysis-dependent molecular chaperone, activating the urease apoprotein by helping to assemble the nickel containing metallocenter of UreC. The UreE protein probably delivers the nickel.</text>
</comment>
<evidence type="ECO:0000256" key="2">
    <source>
        <dbReference type="ARBA" id="ARBA00023186"/>
    </source>
</evidence>
<dbReference type="HAMAP" id="MF_01385">
    <property type="entry name" value="UreF"/>
    <property type="match status" value="1"/>
</dbReference>
<dbReference type="EMBL" id="JAGMWN010000008">
    <property type="protein sequence ID" value="MBP5858421.1"/>
    <property type="molecule type" value="Genomic_DNA"/>
</dbReference>